<evidence type="ECO:0000256" key="1">
    <source>
        <dbReference type="ARBA" id="ARBA00006576"/>
    </source>
</evidence>
<dbReference type="GO" id="GO:0042803">
    <property type="term" value="F:protein homodimerization activity"/>
    <property type="evidence" value="ECO:0007669"/>
    <property type="project" value="UniProtKB-ARBA"/>
</dbReference>
<dbReference type="GO" id="GO:0008270">
    <property type="term" value="F:zinc ion binding"/>
    <property type="evidence" value="ECO:0007669"/>
    <property type="project" value="InterPro"/>
</dbReference>
<feature type="active site" description="Proton donor" evidence="7">
    <location>
        <position position="75"/>
    </location>
</feature>
<evidence type="ECO:0000256" key="7">
    <source>
        <dbReference type="PIRSR" id="PIRSR006334-1"/>
    </source>
</evidence>
<evidence type="ECO:0000256" key="6">
    <source>
        <dbReference type="ARBA" id="ARBA00022833"/>
    </source>
</evidence>
<evidence type="ECO:0000256" key="5">
    <source>
        <dbReference type="ARBA" id="ARBA00022801"/>
    </source>
</evidence>
<dbReference type="PIRSF" id="PIRSF006334">
    <property type="entry name" value="Cdd_plus_pseudo"/>
    <property type="match status" value="1"/>
</dbReference>
<dbReference type="EMBL" id="CM035439">
    <property type="protein sequence ID" value="KAH7283952.1"/>
    <property type="molecule type" value="Genomic_DNA"/>
</dbReference>
<dbReference type="InterPro" id="IPR016192">
    <property type="entry name" value="APOBEC/CMP_deaminase_Zn-bd"/>
</dbReference>
<dbReference type="FunFam" id="3.40.140.10:FF:000006">
    <property type="entry name" value="Cytidine deaminase"/>
    <property type="match status" value="1"/>
</dbReference>
<dbReference type="PANTHER" id="PTHR11644">
    <property type="entry name" value="CYTIDINE DEAMINASE"/>
    <property type="match status" value="1"/>
</dbReference>
<dbReference type="AlphaFoldDB" id="A0A8T2QIH5"/>
<evidence type="ECO:0000256" key="3">
    <source>
        <dbReference type="ARBA" id="ARBA00012783"/>
    </source>
</evidence>
<evidence type="ECO:0000256" key="4">
    <source>
        <dbReference type="ARBA" id="ARBA00022723"/>
    </source>
</evidence>
<proteinExistence type="inferred from homology"/>
<feature type="binding site" evidence="8">
    <location>
        <begin position="60"/>
        <end position="62"/>
    </location>
    <ligand>
        <name>substrate</name>
    </ligand>
</feature>
<dbReference type="OrthoDB" id="414540at2759"/>
<dbReference type="PANTHER" id="PTHR11644:SF2">
    <property type="entry name" value="CYTIDINE DEAMINASE"/>
    <property type="match status" value="1"/>
</dbReference>
<gene>
    <name evidence="11" type="ORF">KP509_34G032200</name>
</gene>
<feature type="binding site" evidence="9">
    <location>
        <position position="100"/>
    </location>
    <ligand>
        <name>Zn(2+)</name>
        <dbReference type="ChEBI" id="CHEBI:29105"/>
        <note>catalytic</note>
    </ligand>
</feature>
<dbReference type="InterPro" id="IPR013171">
    <property type="entry name" value="Cyd/dCyd_deaminase_Zn-bd"/>
</dbReference>
<dbReference type="EC" id="3.5.4.5" evidence="3"/>
<comment type="caution">
    <text evidence="11">The sequence shown here is derived from an EMBL/GenBank/DDBJ whole genome shotgun (WGS) entry which is preliminary data.</text>
</comment>
<name>A0A8T2QIH5_CERRI</name>
<dbReference type="GO" id="GO:0005829">
    <property type="term" value="C:cytosol"/>
    <property type="evidence" value="ECO:0007669"/>
    <property type="project" value="UniProtKB-ARBA"/>
</dbReference>
<dbReference type="InterPro" id="IPR002125">
    <property type="entry name" value="CMP_dCMP_dom"/>
</dbReference>
<accession>A0A8T2QIH5</accession>
<organism evidence="11 12">
    <name type="scientific">Ceratopteris richardii</name>
    <name type="common">Triangle waterfern</name>
    <dbReference type="NCBI Taxonomy" id="49495"/>
    <lineage>
        <taxon>Eukaryota</taxon>
        <taxon>Viridiplantae</taxon>
        <taxon>Streptophyta</taxon>
        <taxon>Embryophyta</taxon>
        <taxon>Tracheophyta</taxon>
        <taxon>Polypodiopsida</taxon>
        <taxon>Polypodiidae</taxon>
        <taxon>Polypodiales</taxon>
        <taxon>Pteridineae</taxon>
        <taxon>Pteridaceae</taxon>
        <taxon>Parkerioideae</taxon>
        <taxon>Ceratopteris</taxon>
    </lineage>
</organism>
<dbReference type="SUPFAM" id="SSF53927">
    <property type="entry name" value="Cytidine deaminase-like"/>
    <property type="match status" value="2"/>
</dbReference>
<keyword evidence="4 9" id="KW-0479">Metal-binding</keyword>
<evidence type="ECO:0000313" key="12">
    <source>
        <dbReference type="Proteomes" id="UP000825935"/>
    </source>
</evidence>
<dbReference type="Pfam" id="PF00383">
    <property type="entry name" value="dCMP_cyt_deam_1"/>
    <property type="match status" value="1"/>
</dbReference>
<keyword evidence="5" id="KW-0378">Hydrolase</keyword>
<dbReference type="Gene3D" id="3.40.140.10">
    <property type="entry name" value="Cytidine Deaminase, domain 2"/>
    <property type="match status" value="2"/>
</dbReference>
<dbReference type="GO" id="GO:0004126">
    <property type="term" value="F:cytidine deaminase activity"/>
    <property type="evidence" value="ECO:0007669"/>
    <property type="project" value="UniProtKB-EC"/>
</dbReference>
<comment type="cofactor">
    <cofactor evidence="9">
        <name>Zn(2+)</name>
        <dbReference type="ChEBI" id="CHEBI:29105"/>
    </cofactor>
    <text evidence="9">Binds 1 zinc ion.</text>
</comment>
<dbReference type="Pfam" id="PF08211">
    <property type="entry name" value="dCMP_cyt_deam_2"/>
    <property type="match status" value="1"/>
</dbReference>
<feature type="binding site" evidence="9">
    <location>
        <position position="103"/>
    </location>
    <ligand>
        <name>Zn(2+)</name>
        <dbReference type="ChEBI" id="CHEBI:29105"/>
        <note>catalytic</note>
    </ligand>
</feature>
<dbReference type="GO" id="GO:0046135">
    <property type="term" value="P:pyrimidine nucleoside catabolic process"/>
    <property type="evidence" value="ECO:0007669"/>
    <property type="project" value="UniProtKB-ARBA"/>
</dbReference>
<dbReference type="FunFam" id="3.40.140.10:FF:000041">
    <property type="entry name" value="Cytidine deaminase"/>
    <property type="match status" value="1"/>
</dbReference>
<comment type="similarity">
    <text evidence="1">Belongs to the cytidine and deoxycytidylate deaminase family.</text>
</comment>
<dbReference type="OMA" id="NYSPCGH"/>
<evidence type="ECO:0000259" key="10">
    <source>
        <dbReference type="PROSITE" id="PS51747"/>
    </source>
</evidence>
<comment type="subunit">
    <text evidence="2">Homodimer.</text>
</comment>
<evidence type="ECO:0000256" key="8">
    <source>
        <dbReference type="PIRSR" id="PIRSR006334-2"/>
    </source>
</evidence>
<evidence type="ECO:0000313" key="11">
    <source>
        <dbReference type="EMBL" id="KAH7283952.1"/>
    </source>
</evidence>
<sequence>MTSFVIEASEVQSMLAGRSMEALLRDLVAIAKKLARPPISRFYVGAVGLGASGRIFFGVNLEFPGLPLNNSVHAEQFLVANAAHHGEEILRIIAVSAAPCGHCRQFLQELRNAPDLQILIVDVASESRTLDHFLPHRFGPNDVLAGDFPLLLEPRHNQLHKKVTRPLEHSPSVPSPSSNDLTDCGSDNAVTYCSDANTHTLHKAIDVEDNYSLCETTNCAIVNTVTSSSKGLHDHLLSSNPAESLVAAALEAANRSHAPYTNSPSGVALLVKNGKIFSGSYMESVAYNPSLPPMQAALVSFVTNGEGSYEDIVQAVLVERERAAVQFADTTKLILDKISQNCEFHVVHIS</sequence>
<protein>
    <recommendedName>
        <fullName evidence="3">cytidine deaminase</fullName>
        <ecNumber evidence="3">3.5.4.5</ecNumber>
    </recommendedName>
</protein>
<dbReference type="InterPro" id="IPR050202">
    <property type="entry name" value="Cyt/Deoxycyt_deaminase"/>
</dbReference>
<feature type="domain" description="CMP/dCMP-type deaminase" evidence="10">
    <location>
        <begin position="240"/>
        <end position="350"/>
    </location>
</feature>
<feature type="domain" description="CMP/dCMP-type deaminase" evidence="10">
    <location>
        <begin position="18"/>
        <end position="141"/>
    </location>
</feature>
<evidence type="ECO:0000256" key="2">
    <source>
        <dbReference type="ARBA" id="ARBA00011738"/>
    </source>
</evidence>
<feature type="binding site" evidence="9">
    <location>
        <position position="73"/>
    </location>
    <ligand>
        <name>Zn(2+)</name>
        <dbReference type="ChEBI" id="CHEBI:29105"/>
        <note>catalytic</note>
    </ligand>
</feature>
<reference evidence="11" key="1">
    <citation type="submission" date="2021-08" db="EMBL/GenBank/DDBJ databases">
        <title>WGS assembly of Ceratopteris richardii.</title>
        <authorList>
            <person name="Marchant D.B."/>
            <person name="Chen G."/>
            <person name="Jenkins J."/>
            <person name="Shu S."/>
            <person name="Leebens-Mack J."/>
            <person name="Grimwood J."/>
            <person name="Schmutz J."/>
            <person name="Soltis P."/>
            <person name="Soltis D."/>
            <person name="Chen Z.-H."/>
        </authorList>
    </citation>
    <scope>NUCLEOTIDE SEQUENCE</scope>
    <source>
        <strain evidence="11">Whitten #5841</strain>
        <tissue evidence="11">Leaf</tissue>
    </source>
</reference>
<keyword evidence="12" id="KW-1185">Reference proteome</keyword>
<dbReference type="InterPro" id="IPR016193">
    <property type="entry name" value="Cytidine_deaminase-like"/>
</dbReference>
<dbReference type="CDD" id="cd01283">
    <property type="entry name" value="cytidine_deaminase"/>
    <property type="match status" value="2"/>
</dbReference>
<keyword evidence="6 9" id="KW-0862">Zinc</keyword>
<dbReference type="PROSITE" id="PS00903">
    <property type="entry name" value="CYT_DCMP_DEAMINASES_1"/>
    <property type="match status" value="1"/>
</dbReference>
<dbReference type="PROSITE" id="PS51747">
    <property type="entry name" value="CYT_DCMP_DEAMINASES_2"/>
    <property type="match status" value="2"/>
</dbReference>
<evidence type="ECO:0000256" key="9">
    <source>
        <dbReference type="PIRSR" id="PIRSR006334-3"/>
    </source>
</evidence>
<dbReference type="Proteomes" id="UP000825935">
    <property type="component" value="Chromosome 34"/>
</dbReference>